<dbReference type="EMBL" id="JAUIZM010000004">
    <property type="protein sequence ID" value="KAK1387674.1"/>
    <property type="molecule type" value="Genomic_DNA"/>
</dbReference>
<proteinExistence type="predicted"/>
<feature type="domain" description="HAT C-terminal dimerisation" evidence="2">
    <location>
        <begin position="405"/>
        <end position="464"/>
    </location>
</feature>
<accession>A0AAD8IME6</accession>
<dbReference type="Pfam" id="PF05699">
    <property type="entry name" value="Dimer_Tnp_hAT"/>
    <property type="match status" value="1"/>
</dbReference>
<sequence length="489" mass="56373">MSKRKEITSYFQPKKKQTTTCEDEEPSAASIEVTGDGVEPLIFGGINRNILKIQRLLMKNIIPVDFKRVGLINFLGRCGSNTFTVKGFNSWRKVNNGKDCAFRCHVRKGDGSNSAHNFAAKCYYNLKNQPCHLEKIVEKQSAEEIKRNRMCLKTSIDAIKWLTFQACAFRGHDESCNSKNQGNFLEMLKLLASYNPQVEEIILDKAPKNAKYTSPKIQKELLHVFARKVQDLIRDEIDDAKYCLIVDESRDISKREQMAIVVSPFCERHTILIPDMNAPYFDVLKSLRRQGKQKQMVTMEHHYRVEIFTAVIDQQLHELNNRFSEQMTELLILSASLNPRDGYRSFNIENICKLAEKFYPEDFLGDEKIHLQCELQHYGLDVPVLPDLKNLSTLGDLCHGLVITGKADMYPLVDRLLRLVLTLPASTATSERAFSAMKIVKTSLRNRMEDEFLRDYLIVYIEKEIAETISTEEIIDSFYLIKERRAHLK</sequence>
<name>A0AAD8IME6_9APIA</name>
<dbReference type="InterPro" id="IPR008906">
    <property type="entry name" value="HATC_C_dom"/>
</dbReference>
<keyword evidence="5" id="KW-1185">Reference proteome</keyword>
<organism evidence="4 5">
    <name type="scientific">Heracleum sosnowskyi</name>
    <dbReference type="NCBI Taxonomy" id="360622"/>
    <lineage>
        <taxon>Eukaryota</taxon>
        <taxon>Viridiplantae</taxon>
        <taxon>Streptophyta</taxon>
        <taxon>Embryophyta</taxon>
        <taxon>Tracheophyta</taxon>
        <taxon>Spermatophyta</taxon>
        <taxon>Magnoliopsida</taxon>
        <taxon>eudicotyledons</taxon>
        <taxon>Gunneridae</taxon>
        <taxon>Pentapetalae</taxon>
        <taxon>asterids</taxon>
        <taxon>campanulids</taxon>
        <taxon>Apiales</taxon>
        <taxon>Apiaceae</taxon>
        <taxon>Apioideae</taxon>
        <taxon>apioid superclade</taxon>
        <taxon>Tordylieae</taxon>
        <taxon>Tordyliinae</taxon>
        <taxon>Heracleum</taxon>
    </lineage>
</organism>
<evidence type="ECO:0000256" key="1">
    <source>
        <dbReference type="SAM" id="MobiDB-lite"/>
    </source>
</evidence>
<dbReference type="SUPFAM" id="SSF53098">
    <property type="entry name" value="Ribonuclease H-like"/>
    <property type="match status" value="1"/>
</dbReference>
<feature type="region of interest" description="Disordered" evidence="1">
    <location>
        <begin position="1"/>
        <end position="26"/>
    </location>
</feature>
<protein>
    <submittedName>
        <fullName evidence="4">TTF-type domain-containing protein</fullName>
    </submittedName>
</protein>
<dbReference type="AlphaFoldDB" id="A0AAD8IME6"/>
<comment type="caution">
    <text evidence="4">The sequence shown here is derived from an EMBL/GenBank/DDBJ whole genome shotgun (WGS) entry which is preliminary data.</text>
</comment>
<reference evidence="4" key="2">
    <citation type="submission" date="2023-05" db="EMBL/GenBank/DDBJ databases">
        <authorList>
            <person name="Schelkunov M.I."/>
        </authorList>
    </citation>
    <scope>NUCLEOTIDE SEQUENCE</scope>
    <source>
        <strain evidence="4">Hsosn_3</strain>
        <tissue evidence="4">Leaf</tissue>
    </source>
</reference>
<dbReference type="Proteomes" id="UP001237642">
    <property type="component" value="Unassembled WGS sequence"/>
</dbReference>
<dbReference type="PANTHER" id="PTHR45749:SF37">
    <property type="entry name" value="OS05G0311600 PROTEIN"/>
    <property type="match status" value="1"/>
</dbReference>
<dbReference type="GO" id="GO:0046983">
    <property type="term" value="F:protein dimerization activity"/>
    <property type="evidence" value="ECO:0007669"/>
    <property type="project" value="InterPro"/>
</dbReference>
<evidence type="ECO:0000313" key="5">
    <source>
        <dbReference type="Proteomes" id="UP001237642"/>
    </source>
</evidence>
<dbReference type="Pfam" id="PF14291">
    <property type="entry name" value="DUF4371"/>
    <property type="match status" value="1"/>
</dbReference>
<feature type="domain" description="DUF4371" evidence="3">
    <location>
        <begin position="82"/>
        <end position="267"/>
    </location>
</feature>
<dbReference type="InterPro" id="IPR012337">
    <property type="entry name" value="RNaseH-like_sf"/>
</dbReference>
<evidence type="ECO:0000259" key="2">
    <source>
        <dbReference type="Pfam" id="PF05699"/>
    </source>
</evidence>
<dbReference type="PANTHER" id="PTHR45749">
    <property type="match status" value="1"/>
</dbReference>
<reference evidence="4" key="1">
    <citation type="submission" date="2023-02" db="EMBL/GenBank/DDBJ databases">
        <title>Genome of toxic invasive species Heracleum sosnowskyi carries increased number of genes despite the absence of recent whole-genome duplications.</title>
        <authorList>
            <person name="Schelkunov M."/>
            <person name="Shtratnikova V."/>
            <person name="Makarenko M."/>
            <person name="Klepikova A."/>
            <person name="Omelchenko D."/>
            <person name="Novikova G."/>
            <person name="Obukhova E."/>
            <person name="Bogdanov V."/>
            <person name="Penin A."/>
            <person name="Logacheva M."/>
        </authorList>
    </citation>
    <scope>NUCLEOTIDE SEQUENCE</scope>
    <source>
        <strain evidence="4">Hsosn_3</strain>
        <tissue evidence="4">Leaf</tissue>
    </source>
</reference>
<evidence type="ECO:0000313" key="4">
    <source>
        <dbReference type="EMBL" id="KAK1387674.1"/>
    </source>
</evidence>
<evidence type="ECO:0000259" key="3">
    <source>
        <dbReference type="Pfam" id="PF14291"/>
    </source>
</evidence>
<dbReference type="InterPro" id="IPR025398">
    <property type="entry name" value="DUF4371"/>
</dbReference>
<gene>
    <name evidence="4" type="ORF">POM88_015852</name>
</gene>